<accession>A0A9W4NBW6</accession>
<dbReference type="SUPFAM" id="SSF81321">
    <property type="entry name" value="Family A G protein-coupled receptor-like"/>
    <property type="match status" value="1"/>
</dbReference>
<dbReference type="GO" id="GO:0005886">
    <property type="term" value="C:plasma membrane"/>
    <property type="evidence" value="ECO:0007669"/>
    <property type="project" value="TreeGrafter"/>
</dbReference>
<name>A0A9W4NBW6_PENNA</name>
<feature type="transmembrane region" description="Helical" evidence="5">
    <location>
        <begin position="270"/>
        <end position="287"/>
    </location>
</feature>
<dbReference type="Gene3D" id="1.20.1070.10">
    <property type="entry name" value="Rhodopsin 7-helix transmembrane proteins"/>
    <property type="match status" value="1"/>
</dbReference>
<feature type="transmembrane region" description="Helical" evidence="5">
    <location>
        <begin position="307"/>
        <end position="329"/>
    </location>
</feature>
<keyword evidence="3 5" id="KW-1133">Transmembrane helix</keyword>
<feature type="transmembrane region" description="Helical" evidence="5">
    <location>
        <begin position="151"/>
        <end position="168"/>
    </location>
</feature>
<evidence type="ECO:0000259" key="6">
    <source>
        <dbReference type="Pfam" id="PF11970"/>
    </source>
</evidence>
<keyword evidence="2 5" id="KW-0812">Transmembrane</keyword>
<dbReference type="Proteomes" id="UP001153461">
    <property type="component" value="Unassembled WGS sequence"/>
</dbReference>
<feature type="transmembrane region" description="Helical" evidence="5">
    <location>
        <begin position="175"/>
        <end position="195"/>
    </location>
</feature>
<evidence type="ECO:0000256" key="1">
    <source>
        <dbReference type="ARBA" id="ARBA00004141"/>
    </source>
</evidence>
<gene>
    <name evidence="7" type="ORF">PNAL_LOCUS10520</name>
</gene>
<dbReference type="GO" id="GO:0004930">
    <property type="term" value="F:G protein-coupled receptor activity"/>
    <property type="evidence" value="ECO:0007669"/>
    <property type="project" value="TreeGrafter"/>
</dbReference>
<sequence>MIPLSAEDFQDFPEFQEPRIMVLLTHVLRSLYADGGEDSIARRWEFSEESPLRGNDRSLFIAMGILALCSLCSTLGLLLFLTYRFIYWQRYYKNSLAQNQYVVLIYNLLLIDLQQAIAFTISLYWVSRGSVHFGEVACYLQGWWIQTADPGSGLFVLSIALHTGFVVLRGRQLPFNIFVSCVIALWMFILLLGFIPVGLYGSNVFVISEANWCWLSPQYEDERLWGHYIWIFLSEFGTIVLYAIMFFYLRRRMQQATMLRRGQQDSLHRLNRVVIYMVIYPFVYLVLSLPLAAGRMATARGNSPSKVYFGVAGCLMALSGAMDVIVYTLTRRHLLLDTEHSTTDHSYGNTDSQWQTNITTNAGSRSRKAFRIGSRLNSKMRRSVPERDHTSPFEDSTEDIVGKNDMEMSNLHGVYQETTIEISHEPVSVIESEERSARHSG</sequence>
<reference evidence="7" key="1">
    <citation type="submission" date="2021-07" db="EMBL/GenBank/DDBJ databases">
        <authorList>
            <person name="Branca A.L. A."/>
        </authorList>
    </citation>
    <scope>NUCLEOTIDE SEQUENCE</scope>
</reference>
<organism evidence="7 8">
    <name type="scientific">Penicillium nalgiovense</name>
    <dbReference type="NCBI Taxonomy" id="60175"/>
    <lineage>
        <taxon>Eukaryota</taxon>
        <taxon>Fungi</taxon>
        <taxon>Dikarya</taxon>
        <taxon>Ascomycota</taxon>
        <taxon>Pezizomycotina</taxon>
        <taxon>Eurotiomycetes</taxon>
        <taxon>Eurotiomycetidae</taxon>
        <taxon>Eurotiales</taxon>
        <taxon>Aspergillaceae</taxon>
        <taxon>Penicillium</taxon>
    </lineage>
</organism>
<feature type="transmembrane region" description="Helical" evidence="5">
    <location>
        <begin position="59"/>
        <end position="81"/>
    </location>
</feature>
<evidence type="ECO:0000256" key="4">
    <source>
        <dbReference type="ARBA" id="ARBA00023136"/>
    </source>
</evidence>
<dbReference type="AlphaFoldDB" id="A0A9W4NBW6"/>
<feature type="transmembrane region" description="Helical" evidence="5">
    <location>
        <begin position="228"/>
        <end position="249"/>
    </location>
</feature>
<dbReference type="GO" id="GO:0007189">
    <property type="term" value="P:adenylate cyclase-activating G protein-coupled receptor signaling pathway"/>
    <property type="evidence" value="ECO:0007669"/>
    <property type="project" value="TreeGrafter"/>
</dbReference>
<feature type="domain" description="G protein-coupled receptor GPR1/2/3 C-terminal" evidence="6">
    <location>
        <begin position="266"/>
        <end position="333"/>
    </location>
</feature>
<dbReference type="PANTHER" id="PTHR23112">
    <property type="entry name" value="G PROTEIN-COUPLED RECEPTOR 157-RELATED"/>
    <property type="match status" value="1"/>
</dbReference>
<evidence type="ECO:0000313" key="7">
    <source>
        <dbReference type="EMBL" id="CAG8327794.1"/>
    </source>
</evidence>
<dbReference type="EMBL" id="CAJVNV010000639">
    <property type="protein sequence ID" value="CAG8327794.1"/>
    <property type="molecule type" value="Genomic_DNA"/>
</dbReference>
<evidence type="ECO:0000256" key="3">
    <source>
        <dbReference type="ARBA" id="ARBA00022989"/>
    </source>
</evidence>
<evidence type="ECO:0000313" key="8">
    <source>
        <dbReference type="Proteomes" id="UP001153461"/>
    </source>
</evidence>
<dbReference type="OrthoDB" id="100006at2759"/>
<protein>
    <recommendedName>
        <fullName evidence="6">G protein-coupled receptor GPR1/2/3 C-terminal domain-containing protein</fullName>
    </recommendedName>
</protein>
<evidence type="ECO:0000256" key="5">
    <source>
        <dbReference type="SAM" id="Phobius"/>
    </source>
</evidence>
<dbReference type="PANTHER" id="PTHR23112:SF41">
    <property type="entry name" value="G-PROTEIN COUPLED RECEPTORS FAMILY 1 PROFILE DOMAIN-CONTAINING PROTEIN-RELATED"/>
    <property type="match status" value="1"/>
</dbReference>
<keyword evidence="4 5" id="KW-0472">Membrane</keyword>
<dbReference type="InterPro" id="IPR022596">
    <property type="entry name" value="GPR1/2/3_C"/>
</dbReference>
<feature type="transmembrane region" description="Helical" evidence="5">
    <location>
        <begin position="101"/>
        <end position="126"/>
    </location>
</feature>
<comment type="caution">
    <text evidence="7">The sequence shown here is derived from an EMBL/GenBank/DDBJ whole genome shotgun (WGS) entry which is preliminary data.</text>
</comment>
<dbReference type="Pfam" id="PF11970">
    <property type="entry name" value="GPR_Gpa2_C"/>
    <property type="match status" value="1"/>
</dbReference>
<evidence type="ECO:0000256" key="2">
    <source>
        <dbReference type="ARBA" id="ARBA00022692"/>
    </source>
</evidence>
<comment type="subcellular location">
    <subcellularLocation>
        <location evidence="1">Membrane</location>
        <topology evidence="1">Multi-pass membrane protein</topology>
    </subcellularLocation>
</comment>
<proteinExistence type="predicted"/>